<dbReference type="PANTHER" id="PTHR47592:SF27">
    <property type="entry name" value="OS08G0421700 PROTEIN"/>
    <property type="match status" value="1"/>
</dbReference>
<gene>
    <name evidence="3" type="ORF">KPH14_000974</name>
</gene>
<evidence type="ECO:0000256" key="1">
    <source>
        <dbReference type="SAM" id="MobiDB-lite"/>
    </source>
</evidence>
<evidence type="ECO:0000313" key="3">
    <source>
        <dbReference type="EMBL" id="KAK2578427.1"/>
    </source>
</evidence>
<dbReference type="AlphaFoldDB" id="A0AAD9RET3"/>
<reference evidence="3" key="1">
    <citation type="submission" date="2021-08" db="EMBL/GenBank/DDBJ databases">
        <authorList>
            <person name="Misof B."/>
            <person name="Oliver O."/>
            <person name="Podsiadlowski L."/>
            <person name="Donath A."/>
            <person name="Peters R."/>
            <person name="Mayer C."/>
            <person name="Rust J."/>
            <person name="Gunkel S."/>
            <person name="Lesny P."/>
            <person name="Martin S."/>
            <person name="Oeyen J.P."/>
            <person name="Petersen M."/>
            <person name="Panagiotis P."/>
            <person name="Wilbrandt J."/>
            <person name="Tanja T."/>
        </authorList>
    </citation>
    <scope>NUCLEOTIDE SEQUENCE</scope>
    <source>
        <strain evidence="3">GBR_01_08_01A</strain>
        <tissue evidence="3">Thorax + abdomen</tissue>
    </source>
</reference>
<dbReference type="EMBL" id="JAIFRP010000311">
    <property type="protein sequence ID" value="KAK2578427.1"/>
    <property type="molecule type" value="Genomic_DNA"/>
</dbReference>
<protein>
    <recommendedName>
        <fullName evidence="2">Retrovirus-related Pol polyprotein from transposon TNT 1-94-like beta-barrel domain-containing protein</fullName>
    </recommendedName>
</protein>
<evidence type="ECO:0000313" key="4">
    <source>
        <dbReference type="Proteomes" id="UP001258017"/>
    </source>
</evidence>
<feature type="region of interest" description="Disordered" evidence="1">
    <location>
        <begin position="39"/>
        <end position="66"/>
    </location>
</feature>
<accession>A0AAD9RET3</accession>
<feature type="compositionally biased region" description="Basic and acidic residues" evidence="1">
    <location>
        <begin position="39"/>
        <end position="60"/>
    </location>
</feature>
<dbReference type="InterPro" id="IPR054722">
    <property type="entry name" value="PolX-like_BBD"/>
</dbReference>
<organism evidence="3 4">
    <name type="scientific">Odynerus spinipes</name>
    <dbReference type="NCBI Taxonomy" id="1348599"/>
    <lineage>
        <taxon>Eukaryota</taxon>
        <taxon>Metazoa</taxon>
        <taxon>Ecdysozoa</taxon>
        <taxon>Arthropoda</taxon>
        <taxon>Hexapoda</taxon>
        <taxon>Insecta</taxon>
        <taxon>Pterygota</taxon>
        <taxon>Neoptera</taxon>
        <taxon>Endopterygota</taxon>
        <taxon>Hymenoptera</taxon>
        <taxon>Apocrita</taxon>
        <taxon>Aculeata</taxon>
        <taxon>Vespoidea</taxon>
        <taxon>Vespidae</taxon>
        <taxon>Eumeninae</taxon>
        <taxon>Odynerus</taxon>
    </lineage>
</organism>
<name>A0AAD9RET3_9HYME</name>
<evidence type="ECO:0000259" key="2">
    <source>
        <dbReference type="Pfam" id="PF22936"/>
    </source>
</evidence>
<dbReference type="PANTHER" id="PTHR47592">
    <property type="entry name" value="PBF68 PROTEIN"/>
    <property type="match status" value="1"/>
</dbReference>
<keyword evidence="4" id="KW-1185">Reference proteome</keyword>
<comment type="caution">
    <text evidence="3">The sequence shown here is derived from an EMBL/GenBank/DDBJ whole genome shotgun (WGS) entry which is preliminary data.</text>
</comment>
<feature type="domain" description="Retrovirus-related Pol polyprotein from transposon TNT 1-94-like beta-barrel" evidence="2">
    <location>
        <begin position="109"/>
        <end position="191"/>
    </location>
</feature>
<dbReference type="Proteomes" id="UP001258017">
    <property type="component" value="Unassembled WGS sequence"/>
</dbReference>
<sequence>MFKGEKAYRATGERNREQNYNSGCYVCDRRNHKASHCYYRNERNTNNNNHDKNGNQETRRYPKQRQSQMKKYNFNRKEHASVAVADKTEFSLAVTKNCQPERDKGERSWTIDSGSTSHMTPYRYWLVNSEPYNIEVNLAEENRSLQSHLKGDVLFKTWTKDGTRNVRIKDVLYVPNLRTNLMSVSQMVANGHKVIFDSGEVEIISKEGILIGTALDEGGVYILQVANNNQGAAPPGPPWRKSFAFSH</sequence>
<proteinExistence type="predicted"/>
<dbReference type="Pfam" id="PF22936">
    <property type="entry name" value="Pol_BBD"/>
    <property type="match status" value="1"/>
</dbReference>
<reference evidence="3" key="2">
    <citation type="journal article" date="2023" name="Commun. Biol.">
        <title>Intrasexual cuticular hydrocarbon dimorphism in a wasp sheds light on hydrocarbon biosynthesis genes in Hymenoptera.</title>
        <authorList>
            <person name="Moris V.C."/>
            <person name="Podsiadlowski L."/>
            <person name="Martin S."/>
            <person name="Oeyen J.P."/>
            <person name="Donath A."/>
            <person name="Petersen M."/>
            <person name="Wilbrandt J."/>
            <person name="Misof B."/>
            <person name="Liedtke D."/>
            <person name="Thamm M."/>
            <person name="Scheiner R."/>
            <person name="Schmitt T."/>
            <person name="Niehuis O."/>
        </authorList>
    </citation>
    <scope>NUCLEOTIDE SEQUENCE</scope>
    <source>
        <strain evidence="3">GBR_01_08_01A</strain>
    </source>
</reference>